<accession>A0A7G2CF90</accession>
<feature type="compositionally biased region" description="Basic and acidic residues" evidence="2">
    <location>
        <begin position="323"/>
        <end position="349"/>
    </location>
</feature>
<feature type="coiled-coil region" evidence="1">
    <location>
        <begin position="182"/>
        <end position="245"/>
    </location>
</feature>
<gene>
    <name evidence="3" type="ORF">ADEAN_000502200</name>
</gene>
<reference evidence="3 4" key="1">
    <citation type="submission" date="2020-08" db="EMBL/GenBank/DDBJ databases">
        <authorList>
            <person name="Newling K."/>
            <person name="Davey J."/>
            <person name="Forrester S."/>
        </authorList>
    </citation>
    <scope>NUCLEOTIDE SEQUENCE [LARGE SCALE GENOMIC DNA]</scope>
    <source>
        <strain evidence="4">Crithidia deanei Carvalho (ATCC PRA-265)</strain>
    </source>
</reference>
<feature type="region of interest" description="Disordered" evidence="2">
    <location>
        <begin position="323"/>
        <end position="403"/>
    </location>
</feature>
<feature type="coiled-coil region" evidence="1">
    <location>
        <begin position="35"/>
        <end position="156"/>
    </location>
</feature>
<evidence type="ECO:0000313" key="3">
    <source>
        <dbReference type="EMBL" id="CAD2217544.1"/>
    </source>
</evidence>
<sequence>MSQDEFSSVCDTVLAANPADKKVEDAVLDLEVAHKKSINAVKQSFNKELDEIQKDLEEKKKEYDKFREDDKKHFQEEIEKLNADYQKQMEKAQKKYQEDIRRVKENYESILESKNQSTGVVSRIQDEHNKELARQKEEFERIISVRENEIAALKRRIDDDATAAENMVQDVEFHRRLSDDEASAARRELINIQAELVQTESEYREMYLLFDAHTEKYSRQTEMVLGDYKDRNDELSLQLARIKKLVAEPFASELRTRLSSPDYVPTREEVSKLLEGLQKRKDLEGQQVDLVIEKVKAARENHEQMVAKFTKSNGEELEKIHKKNAEFGEKQEQRKEASRERSLSHRDPNELSTSHTAPSYPRRGSRLSEYRAFKDGSRRNSMARRGSVHSEANDLSPEPAPSA</sequence>
<dbReference type="AlphaFoldDB" id="A0A7G2CF90"/>
<evidence type="ECO:0000256" key="1">
    <source>
        <dbReference type="SAM" id="Coils"/>
    </source>
</evidence>
<proteinExistence type="predicted"/>
<dbReference type="Proteomes" id="UP000515908">
    <property type="component" value="Chromosome 09"/>
</dbReference>
<protein>
    <submittedName>
        <fullName evidence="3">Uncharacterized protein</fullName>
    </submittedName>
</protein>
<keyword evidence="1" id="KW-0175">Coiled coil</keyword>
<keyword evidence="4" id="KW-1185">Reference proteome</keyword>
<dbReference type="VEuPathDB" id="TriTrypDB:ADEAN_000502200"/>
<organism evidence="3 4">
    <name type="scientific">Angomonas deanei</name>
    <dbReference type="NCBI Taxonomy" id="59799"/>
    <lineage>
        <taxon>Eukaryota</taxon>
        <taxon>Discoba</taxon>
        <taxon>Euglenozoa</taxon>
        <taxon>Kinetoplastea</taxon>
        <taxon>Metakinetoplastina</taxon>
        <taxon>Trypanosomatida</taxon>
        <taxon>Trypanosomatidae</taxon>
        <taxon>Strigomonadinae</taxon>
        <taxon>Angomonas</taxon>
    </lineage>
</organism>
<evidence type="ECO:0000313" key="4">
    <source>
        <dbReference type="Proteomes" id="UP000515908"/>
    </source>
</evidence>
<evidence type="ECO:0000256" key="2">
    <source>
        <dbReference type="SAM" id="MobiDB-lite"/>
    </source>
</evidence>
<feature type="compositionally biased region" description="Basic and acidic residues" evidence="2">
    <location>
        <begin position="366"/>
        <end position="378"/>
    </location>
</feature>
<dbReference type="EMBL" id="LR877153">
    <property type="protein sequence ID" value="CAD2217544.1"/>
    <property type="molecule type" value="Genomic_DNA"/>
</dbReference>
<name>A0A7G2CF90_9TRYP</name>